<gene>
    <name evidence="1" type="ORF">LSAT_V11C100014980</name>
</gene>
<comment type="caution">
    <text evidence="1">The sequence shown here is derived from an EMBL/GenBank/DDBJ whole genome shotgun (WGS) entry which is preliminary data.</text>
</comment>
<organism evidence="1 2">
    <name type="scientific">Lactuca sativa</name>
    <name type="common">Garden lettuce</name>
    <dbReference type="NCBI Taxonomy" id="4236"/>
    <lineage>
        <taxon>Eukaryota</taxon>
        <taxon>Viridiplantae</taxon>
        <taxon>Streptophyta</taxon>
        <taxon>Embryophyta</taxon>
        <taxon>Tracheophyta</taxon>
        <taxon>Spermatophyta</taxon>
        <taxon>Magnoliopsida</taxon>
        <taxon>eudicotyledons</taxon>
        <taxon>Gunneridae</taxon>
        <taxon>Pentapetalae</taxon>
        <taxon>asterids</taxon>
        <taxon>campanulids</taxon>
        <taxon>Asterales</taxon>
        <taxon>Asteraceae</taxon>
        <taxon>Cichorioideae</taxon>
        <taxon>Cichorieae</taxon>
        <taxon>Lactucinae</taxon>
        <taxon>Lactuca</taxon>
    </lineage>
</organism>
<keyword evidence="2" id="KW-1185">Reference proteome</keyword>
<proteinExistence type="predicted"/>
<name>A0A9R1WR05_LACSA</name>
<protein>
    <submittedName>
        <fullName evidence="1">Uncharacterized protein</fullName>
    </submittedName>
</protein>
<dbReference type="AlphaFoldDB" id="A0A9R1WR05"/>
<evidence type="ECO:0000313" key="1">
    <source>
        <dbReference type="EMBL" id="KAJ0226523.1"/>
    </source>
</evidence>
<evidence type="ECO:0000313" key="2">
    <source>
        <dbReference type="Proteomes" id="UP000235145"/>
    </source>
</evidence>
<dbReference type="PANTHER" id="PTHR46250">
    <property type="entry name" value="MYB/SANT-LIKE DNA-BINDING DOMAIN PROTEIN-RELATED"/>
    <property type="match status" value="1"/>
</dbReference>
<dbReference type="EMBL" id="NBSK02000001">
    <property type="protein sequence ID" value="KAJ0226523.1"/>
    <property type="molecule type" value="Genomic_DNA"/>
</dbReference>
<sequence length="90" mass="10250">MRHLGQASKESLPNAVVYDMITSNNTSEFGYDNVNRCGTVESPDVCDSYVKVHKGAEKWRNKSLPHYDDSCIIFGKDRAQWNMAEDCEDM</sequence>
<dbReference type="PANTHER" id="PTHR46250:SF17">
    <property type="entry name" value="MYB_SANT-LIKE DOMAIN-CONTAINING PROTEIN"/>
    <property type="match status" value="1"/>
</dbReference>
<reference evidence="1 2" key="1">
    <citation type="journal article" date="2017" name="Nat. Commun.">
        <title>Genome assembly with in vitro proximity ligation data and whole-genome triplication in lettuce.</title>
        <authorList>
            <person name="Reyes-Chin-Wo S."/>
            <person name="Wang Z."/>
            <person name="Yang X."/>
            <person name="Kozik A."/>
            <person name="Arikit S."/>
            <person name="Song C."/>
            <person name="Xia L."/>
            <person name="Froenicke L."/>
            <person name="Lavelle D.O."/>
            <person name="Truco M.J."/>
            <person name="Xia R."/>
            <person name="Zhu S."/>
            <person name="Xu C."/>
            <person name="Xu H."/>
            <person name="Xu X."/>
            <person name="Cox K."/>
            <person name="Korf I."/>
            <person name="Meyers B.C."/>
            <person name="Michelmore R.W."/>
        </authorList>
    </citation>
    <scope>NUCLEOTIDE SEQUENCE [LARGE SCALE GENOMIC DNA]</scope>
    <source>
        <strain evidence="2">cv. Salinas</strain>
        <tissue evidence="1">Seedlings</tissue>
    </source>
</reference>
<accession>A0A9R1WR05</accession>
<dbReference type="Proteomes" id="UP000235145">
    <property type="component" value="Unassembled WGS sequence"/>
</dbReference>